<dbReference type="PANTHER" id="PTHR31973:SF185">
    <property type="entry name" value="TRANSPOSASE, MUDR, PLANT, MULE TRANSPOSASE DOMAIN-CONTAINING PROTEIN"/>
    <property type="match status" value="1"/>
</dbReference>
<dbReference type="InterPro" id="IPR018289">
    <property type="entry name" value="MULE_transposase_dom"/>
</dbReference>
<protein>
    <recommendedName>
        <fullName evidence="1">MULE transposase domain-containing protein</fullName>
    </recommendedName>
</protein>
<gene>
    <name evidence="2" type="ORF">LSAT_V11C600329740</name>
</gene>
<reference evidence="2 3" key="1">
    <citation type="journal article" date="2017" name="Nat. Commun.">
        <title>Genome assembly with in vitro proximity ligation data and whole-genome triplication in lettuce.</title>
        <authorList>
            <person name="Reyes-Chin-Wo S."/>
            <person name="Wang Z."/>
            <person name="Yang X."/>
            <person name="Kozik A."/>
            <person name="Arikit S."/>
            <person name="Song C."/>
            <person name="Xia L."/>
            <person name="Froenicke L."/>
            <person name="Lavelle D.O."/>
            <person name="Truco M.J."/>
            <person name="Xia R."/>
            <person name="Zhu S."/>
            <person name="Xu C."/>
            <person name="Xu H."/>
            <person name="Xu X."/>
            <person name="Cox K."/>
            <person name="Korf I."/>
            <person name="Meyers B.C."/>
            <person name="Michelmore R.W."/>
        </authorList>
    </citation>
    <scope>NUCLEOTIDE SEQUENCE [LARGE SCALE GENOMIC DNA]</scope>
    <source>
        <strain evidence="3">cv. Salinas</strain>
        <tissue evidence="2">Seedlings</tissue>
    </source>
</reference>
<comment type="caution">
    <text evidence="2">The sequence shown here is derived from an EMBL/GenBank/DDBJ whole genome shotgun (WGS) entry which is preliminary data.</text>
</comment>
<dbReference type="Proteomes" id="UP000235145">
    <property type="component" value="Unassembled WGS sequence"/>
</dbReference>
<name>A0A9R1X918_LACSA</name>
<accession>A0A9R1X918</accession>
<evidence type="ECO:0000313" key="2">
    <source>
        <dbReference type="EMBL" id="KAJ0201964.1"/>
    </source>
</evidence>
<organism evidence="2 3">
    <name type="scientific">Lactuca sativa</name>
    <name type="common">Garden lettuce</name>
    <dbReference type="NCBI Taxonomy" id="4236"/>
    <lineage>
        <taxon>Eukaryota</taxon>
        <taxon>Viridiplantae</taxon>
        <taxon>Streptophyta</taxon>
        <taxon>Embryophyta</taxon>
        <taxon>Tracheophyta</taxon>
        <taxon>Spermatophyta</taxon>
        <taxon>Magnoliopsida</taxon>
        <taxon>eudicotyledons</taxon>
        <taxon>Gunneridae</taxon>
        <taxon>Pentapetalae</taxon>
        <taxon>asterids</taxon>
        <taxon>campanulids</taxon>
        <taxon>Asterales</taxon>
        <taxon>Asteraceae</taxon>
        <taxon>Cichorioideae</taxon>
        <taxon>Cichorieae</taxon>
        <taxon>Lactucinae</taxon>
        <taxon>Lactuca</taxon>
    </lineage>
</organism>
<dbReference type="Pfam" id="PF10551">
    <property type="entry name" value="MULE"/>
    <property type="match status" value="1"/>
</dbReference>
<feature type="domain" description="MULE transposase" evidence="1">
    <location>
        <begin position="62"/>
        <end position="146"/>
    </location>
</feature>
<proteinExistence type="predicted"/>
<dbReference type="PANTHER" id="PTHR31973">
    <property type="entry name" value="POLYPROTEIN, PUTATIVE-RELATED"/>
    <property type="match status" value="1"/>
</dbReference>
<dbReference type="EMBL" id="NBSK02000006">
    <property type="protein sequence ID" value="KAJ0201964.1"/>
    <property type="molecule type" value="Genomic_DNA"/>
</dbReference>
<sequence length="457" mass="53430">MLWNCCWDPLMDDFPNYLFIFSLKKHNPGTVTYIQTDSEDCFKCCFYATGSMSVYVLSKFIITDGAHSKGDFKGTILHAIAMDENNQINTQKKSGLTWTRFLEKLYECIGDCQDLTFVTNRVDAIRVSIENVFPNAHHDMCAFHLLGNIVHHFGKNDKTKRLMRAYKRNVFEDLGYRFSSTRPQVAVYLSEIPHAKWTIAYSPSKRYDYMASNNVMKMPIIPLLDFFCRLSQEWCNKRHIDGGMNLIWTLFSSNNKLIIYMFFTWKCSTMLTEWDEKLVSKNEERTTGWSISGVSDAIYQVHDFKHGGIARDLYMQILGRNWYTLWSCHNGLKALEKSNFGHLAMDAYKMETYRSTYEEAVYSLLELCDWKIPDEMMVVKPTIMDAHQTGRPKNKIRISSQGEEPIVRSKRSLEKVVWHQVIRQNGKVRKGLTRHKRCTGHKRHTRRKENTIVQCLI</sequence>
<evidence type="ECO:0000259" key="1">
    <source>
        <dbReference type="Pfam" id="PF10551"/>
    </source>
</evidence>
<dbReference type="AlphaFoldDB" id="A0A9R1X918"/>
<keyword evidence="3" id="KW-1185">Reference proteome</keyword>
<evidence type="ECO:0000313" key="3">
    <source>
        <dbReference type="Proteomes" id="UP000235145"/>
    </source>
</evidence>